<name>A0A7X9LDR0_STRRT</name>
<dbReference type="Pfam" id="PF04892">
    <property type="entry name" value="VanZ"/>
    <property type="match status" value="1"/>
</dbReference>
<feature type="transmembrane region" description="Helical" evidence="1">
    <location>
        <begin position="17"/>
        <end position="38"/>
    </location>
</feature>
<keyword evidence="1" id="KW-0812">Transmembrane</keyword>
<evidence type="ECO:0000313" key="4">
    <source>
        <dbReference type="Proteomes" id="UP000532121"/>
    </source>
</evidence>
<proteinExistence type="predicted"/>
<dbReference type="RefSeq" id="WP_193523647.1">
    <property type="nucleotide sequence ID" value="NZ_JABASA010000012.1"/>
</dbReference>
<feature type="transmembrane region" description="Helical" evidence="1">
    <location>
        <begin position="143"/>
        <end position="160"/>
    </location>
</feature>
<dbReference type="PANTHER" id="PTHR36834">
    <property type="entry name" value="MEMBRANE PROTEIN-RELATED"/>
    <property type="match status" value="1"/>
</dbReference>
<dbReference type="EMBL" id="JABASA010000012">
    <property type="protein sequence ID" value="NMD49378.1"/>
    <property type="molecule type" value="Genomic_DNA"/>
</dbReference>
<feature type="domain" description="VanZ-like" evidence="2">
    <location>
        <begin position="24"/>
        <end position="160"/>
    </location>
</feature>
<comment type="caution">
    <text evidence="3">The sequence shown here is derived from an EMBL/GenBank/DDBJ whole genome shotgun (WGS) entry which is preliminary data.</text>
</comment>
<evidence type="ECO:0000313" key="3">
    <source>
        <dbReference type="EMBL" id="NMD49378.1"/>
    </source>
</evidence>
<dbReference type="AlphaFoldDB" id="A0A7X9LDR0"/>
<evidence type="ECO:0000259" key="2">
    <source>
        <dbReference type="Pfam" id="PF04892"/>
    </source>
</evidence>
<protein>
    <submittedName>
        <fullName evidence="3">VanZ family protein</fullName>
    </submittedName>
</protein>
<evidence type="ECO:0000256" key="1">
    <source>
        <dbReference type="SAM" id="Phobius"/>
    </source>
</evidence>
<organism evidence="3 4">
    <name type="scientific">Streptococcus ratti</name>
    <dbReference type="NCBI Taxonomy" id="1341"/>
    <lineage>
        <taxon>Bacteria</taxon>
        <taxon>Bacillati</taxon>
        <taxon>Bacillota</taxon>
        <taxon>Bacilli</taxon>
        <taxon>Lactobacillales</taxon>
        <taxon>Streptococcaceae</taxon>
        <taxon>Streptococcus</taxon>
    </lineage>
</organism>
<keyword evidence="1" id="KW-0472">Membrane</keyword>
<feature type="transmembrane region" description="Helical" evidence="1">
    <location>
        <begin position="76"/>
        <end position="100"/>
    </location>
</feature>
<keyword evidence="1" id="KW-1133">Transmembrane helix</keyword>
<dbReference type="InterPro" id="IPR053150">
    <property type="entry name" value="Teicoplanin_resist-assoc"/>
</dbReference>
<sequence length="173" mass="19744">MSGFWEKSGNLTPLGKNTVRCLLCLYALAVCAMCFLPQPFRQVKTPGIEHYGRLVVLLIPFNSLVSLGKIRSLWQLLWLVGQNISNILLLYPLVLLLLLLKKALRSLKRTAVLGFSISLFIEVSQLLLDFLFNVNRVFEIDDLWTNTLGSILAFCSYQWLQRKIKQRNSSQLA</sequence>
<reference evidence="3 4" key="1">
    <citation type="submission" date="2020-04" db="EMBL/GenBank/DDBJ databases">
        <title>MicrobeNet Type strains.</title>
        <authorList>
            <person name="Nicholson A.C."/>
        </authorList>
    </citation>
    <scope>NUCLEOTIDE SEQUENCE [LARGE SCALE GENOMIC DNA]</scope>
    <source>
        <strain evidence="3 4">DSM 22768</strain>
    </source>
</reference>
<accession>A0A7X9LDR0</accession>
<gene>
    <name evidence="3" type="ORF">HHO37_06845</name>
</gene>
<dbReference type="Proteomes" id="UP000532121">
    <property type="component" value="Unassembled WGS sequence"/>
</dbReference>
<dbReference type="PANTHER" id="PTHR36834:SF2">
    <property type="entry name" value="MEMBRANE PROTEIN"/>
    <property type="match status" value="1"/>
</dbReference>
<dbReference type="InterPro" id="IPR006976">
    <property type="entry name" value="VanZ-like"/>
</dbReference>
<feature type="transmembrane region" description="Helical" evidence="1">
    <location>
        <begin position="112"/>
        <end position="131"/>
    </location>
</feature>